<protein>
    <recommendedName>
        <fullName evidence="11">Mitochondrial 2-oxoglutarate/malate carrier protein</fullName>
    </recommendedName>
</protein>
<dbReference type="STRING" id="7375.A0A0L0BL35"/>
<evidence type="ECO:0000256" key="7">
    <source>
        <dbReference type="ARBA" id="ARBA00022989"/>
    </source>
</evidence>
<evidence type="ECO:0000256" key="6">
    <source>
        <dbReference type="ARBA" id="ARBA00022737"/>
    </source>
</evidence>
<evidence type="ECO:0000313" key="17">
    <source>
        <dbReference type="EMBL" id="KNC20658.1"/>
    </source>
</evidence>
<dbReference type="OrthoDB" id="756301at2759"/>
<dbReference type="Pfam" id="PF00153">
    <property type="entry name" value="Mito_carr"/>
    <property type="match status" value="6"/>
</dbReference>
<reference evidence="17 18" key="1">
    <citation type="journal article" date="2015" name="Nat. Commun.">
        <title>Lucilia cuprina genome unlocks parasitic fly biology to underpin future interventions.</title>
        <authorList>
            <person name="Anstead C.A."/>
            <person name="Korhonen P.K."/>
            <person name="Young N.D."/>
            <person name="Hall R.S."/>
            <person name="Jex A.R."/>
            <person name="Murali S.C."/>
            <person name="Hughes D.S."/>
            <person name="Lee S.F."/>
            <person name="Perry T."/>
            <person name="Stroehlein A.J."/>
            <person name="Ansell B.R."/>
            <person name="Breugelmans B."/>
            <person name="Hofmann A."/>
            <person name="Qu J."/>
            <person name="Dugan S."/>
            <person name="Lee S.L."/>
            <person name="Chao H."/>
            <person name="Dinh H."/>
            <person name="Han Y."/>
            <person name="Doddapaneni H.V."/>
            <person name="Worley K.C."/>
            <person name="Muzny D.M."/>
            <person name="Ioannidis P."/>
            <person name="Waterhouse R.M."/>
            <person name="Zdobnov E.M."/>
            <person name="James P.J."/>
            <person name="Bagnall N.H."/>
            <person name="Kotze A.C."/>
            <person name="Gibbs R.A."/>
            <person name="Richards S."/>
            <person name="Batterham P."/>
            <person name="Gasser R.B."/>
        </authorList>
    </citation>
    <scope>NUCLEOTIDE SEQUENCE [LARGE SCALE GENOMIC DNA]</scope>
    <source>
        <strain evidence="17 18">LS</strain>
        <tissue evidence="17">Full body</tissue>
    </source>
</reference>
<evidence type="ECO:0000256" key="15">
    <source>
        <dbReference type="ARBA" id="ARBA00052710"/>
    </source>
</evidence>
<organism evidence="17 18">
    <name type="scientific">Lucilia cuprina</name>
    <name type="common">Green bottle fly</name>
    <name type="synonym">Australian sheep blowfly</name>
    <dbReference type="NCBI Taxonomy" id="7375"/>
    <lineage>
        <taxon>Eukaryota</taxon>
        <taxon>Metazoa</taxon>
        <taxon>Ecdysozoa</taxon>
        <taxon>Arthropoda</taxon>
        <taxon>Hexapoda</taxon>
        <taxon>Insecta</taxon>
        <taxon>Pterygota</taxon>
        <taxon>Neoptera</taxon>
        <taxon>Endopterygota</taxon>
        <taxon>Diptera</taxon>
        <taxon>Brachycera</taxon>
        <taxon>Muscomorpha</taxon>
        <taxon>Oestroidea</taxon>
        <taxon>Calliphoridae</taxon>
        <taxon>Luciliinae</taxon>
        <taxon>Lucilia</taxon>
    </lineage>
</organism>
<evidence type="ECO:0000256" key="2">
    <source>
        <dbReference type="ARBA" id="ARBA00006375"/>
    </source>
</evidence>
<keyword evidence="7" id="KW-1133">Transmembrane helix</keyword>
<comment type="caution">
    <text evidence="17">The sequence shown here is derived from an EMBL/GenBank/DDBJ whole genome shotgun (WGS) entry which is preliminary data.</text>
</comment>
<dbReference type="AlphaFoldDB" id="A0A0L0BL35"/>
<dbReference type="InterPro" id="IPR018108">
    <property type="entry name" value="MCP_transmembrane"/>
</dbReference>
<evidence type="ECO:0000256" key="9">
    <source>
        <dbReference type="ARBA" id="ARBA00023136"/>
    </source>
</evidence>
<dbReference type="PROSITE" id="PS50920">
    <property type="entry name" value="SOLCAR"/>
    <property type="match status" value="6"/>
</dbReference>
<keyword evidence="18" id="KW-1185">Reference proteome</keyword>
<evidence type="ECO:0000256" key="14">
    <source>
        <dbReference type="ARBA" id="ARBA00052538"/>
    </source>
</evidence>
<evidence type="ECO:0000313" key="18">
    <source>
        <dbReference type="Proteomes" id="UP000037069"/>
    </source>
</evidence>
<dbReference type="FunFam" id="1.50.40.10:FF:000013">
    <property type="entry name" value="Mitochondrial 2-oxoglutarate/malate carrier protein-like protein"/>
    <property type="match status" value="2"/>
</dbReference>
<dbReference type="InterPro" id="IPR023395">
    <property type="entry name" value="MCP_dom_sf"/>
</dbReference>
<gene>
    <name evidence="17" type="ORF">FF38_04812</name>
</gene>
<evidence type="ECO:0000256" key="10">
    <source>
        <dbReference type="ARBA" id="ARBA00036491"/>
    </source>
</evidence>
<feature type="repeat" description="Solcar" evidence="16">
    <location>
        <begin position="398"/>
        <end position="489"/>
    </location>
</feature>
<comment type="catalytic activity">
    <reaction evidence="12">
        <text>oxaloacetate(in) + 2-oxoglutarate(out) = oxaloacetate(out) + 2-oxoglutarate(in)</text>
        <dbReference type="Rhea" id="RHEA:71603"/>
        <dbReference type="ChEBI" id="CHEBI:16452"/>
        <dbReference type="ChEBI" id="CHEBI:16810"/>
    </reaction>
</comment>
<comment type="catalytic activity">
    <reaction evidence="13">
        <text>maleate(in) + 2-oxoglutarate(out) = maleate(out) + 2-oxoglutarate(in)</text>
        <dbReference type="Rhea" id="RHEA:71599"/>
        <dbReference type="ChEBI" id="CHEBI:16810"/>
        <dbReference type="ChEBI" id="CHEBI:30780"/>
    </reaction>
</comment>
<keyword evidence="9 16" id="KW-0472">Membrane</keyword>
<dbReference type="GO" id="GO:0016020">
    <property type="term" value="C:membrane"/>
    <property type="evidence" value="ECO:0007669"/>
    <property type="project" value="UniProtKB-SubCell"/>
</dbReference>
<feature type="repeat" description="Solcar" evidence="16">
    <location>
        <begin position="206"/>
        <end position="296"/>
    </location>
</feature>
<dbReference type="GO" id="GO:0015297">
    <property type="term" value="F:antiporter activity"/>
    <property type="evidence" value="ECO:0007669"/>
    <property type="project" value="UniProtKB-KW"/>
</dbReference>
<keyword evidence="4" id="KW-0050">Antiport</keyword>
<feature type="repeat" description="Solcar" evidence="16">
    <location>
        <begin position="499"/>
        <end position="589"/>
    </location>
</feature>
<dbReference type="GO" id="GO:0006869">
    <property type="term" value="P:lipid transport"/>
    <property type="evidence" value="ECO:0007669"/>
    <property type="project" value="UniProtKB-KW"/>
</dbReference>
<proteinExistence type="inferred from homology"/>
<evidence type="ECO:0000256" key="5">
    <source>
        <dbReference type="ARBA" id="ARBA00022692"/>
    </source>
</evidence>
<keyword evidence="6" id="KW-0677">Repeat</keyword>
<evidence type="ECO:0000256" key="8">
    <source>
        <dbReference type="ARBA" id="ARBA00023055"/>
    </source>
</evidence>
<evidence type="ECO:0000256" key="12">
    <source>
        <dbReference type="ARBA" id="ARBA00050120"/>
    </source>
</evidence>
<dbReference type="Gene3D" id="1.50.40.10">
    <property type="entry name" value="Mitochondrial carrier domain"/>
    <property type="match status" value="2"/>
</dbReference>
<keyword evidence="5 16" id="KW-0812">Transmembrane</keyword>
<dbReference type="OMA" id="NKAYNKH"/>
<evidence type="ECO:0000256" key="1">
    <source>
        <dbReference type="ARBA" id="ARBA00004141"/>
    </source>
</evidence>
<evidence type="ECO:0000256" key="3">
    <source>
        <dbReference type="ARBA" id="ARBA00022448"/>
    </source>
</evidence>
<accession>A0A0L0BL35</accession>
<dbReference type="EMBL" id="JRES01001708">
    <property type="protein sequence ID" value="KNC20658.1"/>
    <property type="molecule type" value="Genomic_DNA"/>
</dbReference>
<dbReference type="InterPro" id="IPR050391">
    <property type="entry name" value="Mito_Metabolite_Transporter"/>
</dbReference>
<dbReference type="PANTHER" id="PTHR45618">
    <property type="entry name" value="MITOCHONDRIAL DICARBOXYLATE CARRIER-RELATED"/>
    <property type="match status" value="1"/>
</dbReference>
<feature type="repeat" description="Solcar" evidence="16">
    <location>
        <begin position="7"/>
        <end position="96"/>
    </location>
</feature>
<comment type="catalytic activity">
    <reaction evidence="14">
        <text>malonate(in) + 2-oxoglutarate(out) = malonate(out) + 2-oxoglutarate(in)</text>
        <dbReference type="Rhea" id="RHEA:71591"/>
        <dbReference type="ChEBI" id="CHEBI:15792"/>
        <dbReference type="ChEBI" id="CHEBI:16810"/>
    </reaction>
</comment>
<keyword evidence="8" id="KW-0445">Lipid transport</keyword>
<feature type="repeat" description="Solcar" evidence="16">
    <location>
        <begin position="105"/>
        <end position="196"/>
    </location>
</feature>
<evidence type="ECO:0000256" key="11">
    <source>
        <dbReference type="ARBA" id="ARBA00040264"/>
    </source>
</evidence>
<comment type="catalytic activity">
    <reaction evidence="10">
        <text>(S)-malate(in) + 2-oxoglutarate(out) = (S)-malate(out) + 2-oxoglutarate(in)</text>
        <dbReference type="Rhea" id="RHEA:71587"/>
        <dbReference type="ChEBI" id="CHEBI:15589"/>
        <dbReference type="ChEBI" id="CHEBI:16810"/>
    </reaction>
</comment>
<evidence type="ECO:0000256" key="4">
    <source>
        <dbReference type="ARBA" id="ARBA00022449"/>
    </source>
</evidence>
<keyword evidence="3" id="KW-0813">Transport</keyword>
<evidence type="ECO:0000256" key="16">
    <source>
        <dbReference type="PROSITE-ProRule" id="PRU00282"/>
    </source>
</evidence>
<dbReference type="Proteomes" id="UP000037069">
    <property type="component" value="Unassembled WGS sequence"/>
</dbReference>
<evidence type="ECO:0000256" key="13">
    <source>
        <dbReference type="ARBA" id="ARBA00050291"/>
    </source>
</evidence>
<dbReference type="SUPFAM" id="SSF103506">
    <property type="entry name" value="Mitochondrial carrier"/>
    <property type="match status" value="2"/>
</dbReference>
<feature type="repeat" description="Solcar" evidence="16">
    <location>
        <begin position="300"/>
        <end position="389"/>
    </location>
</feature>
<comment type="similarity">
    <text evidence="2">Belongs to the mitochondrial carrier (TC 2.A.29) family.</text>
</comment>
<name>A0A0L0BL35_LUCCU</name>
<comment type="catalytic activity">
    <reaction evidence="15">
        <text>succinate(in) + 2-oxoglutarate(out) = succinate(out) + 2-oxoglutarate(in)</text>
        <dbReference type="Rhea" id="RHEA:71595"/>
        <dbReference type="ChEBI" id="CHEBI:16810"/>
        <dbReference type="ChEBI" id="CHEBI:30031"/>
    </reaction>
</comment>
<comment type="subcellular location">
    <subcellularLocation>
        <location evidence="1">Membrane</location>
        <topology evidence="1">Multi-pass membrane protein</topology>
    </subcellularLocation>
</comment>
<sequence length="603" mass="65912">MTEEKKMPNYVKFIIGGASGMTGLLFVQPMDLVKTRMQMAGIGGKESEYKNSLDCLMKVLKNEGLLKCWHGLGAGLLRQATYTTARMGVYQNLIEAYKSHTQHAPTVPASMGMGIMAGAVGAFVGNPADVALIRMVTDGKLPPAERRNYKNVADALTRILKEEGLPGLWKGCLPTVGRAMIVNMCQLASYSQAKNYLQKGPLQMKEGFGVHVGASSFSGLLTSIASLPMDIAKTRIQNMKTAPGAKPEYSGTIDVLVRVCRNEGPLALWKGFTPYFARLTPLTILIFVFLEQYNKLYYKYVLGTEGGSSGGAGMTATCFVQPMDLVKTRMQMAGVGGKAREYKNSLDCLLKVVKNEGILKCWQGLGAGLLRQATYTTTRMGVYQILIDTYKRNSQQVPTVAASMSMGIMAGAAGAFVGNPAEVALIRMVTDGKLSEKERRNYKNVFDALWRILKEEGFAGLWRGCLPTVGRAMVVNMCQLASYSQVKNFLHQGPCQMPQGFGLHVAASFCSGLLTSVASMPLDIAKTRIQNMKTPVGAKPEYSGTLDVLLKISRKEGMLALWKGFTPYFARITPHTILTFVFLEQYNKLYYKYVLGVEGGSNL</sequence>